<dbReference type="Pfam" id="PF13432">
    <property type="entry name" value="TPR_16"/>
    <property type="match status" value="1"/>
</dbReference>
<gene>
    <name evidence="4" type="primary">ybgF</name>
    <name evidence="1" type="synonym">cpoB</name>
    <name evidence="4" type="ORF">Q3O60_01235</name>
</gene>
<dbReference type="InterPro" id="IPR032519">
    <property type="entry name" value="YbgF_tri"/>
</dbReference>
<protein>
    <recommendedName>
        <fullName evidence="1">Cell division coordinator CpoB</fullName>
    </recommendedName>
</protein>
<dbReference type="Gene3D" id="1.20.5.110">
    <property type="match status" value="1"/>
</dbReference>
<feature type="chain" id="PRO_5044910696" description="Cell division coordinator CpoB" evidence="1">
    <location>
        <begin position="19"/>
        <end position="258"/>
    </location>
</feature>
<dbReference type="InterPro" id="IPR019734">
    <property type="entry name" value="TPR_rpt"/>
</dbReference>
<comment type="caution">
    <text evidence="4">The sequence shown here is derived from an EMBL/GenBank/DDBJ whole genome shotgun (WGS) entry which is preliminary data.</text>
</comment>
<keyword evidence="1" id="KW-0574">Periplasm</keyword>
<dbReference type="RefSeq" id="WP_305892083.1">
    <property type="nucleotide sequence ID" value="NZ_JAUZVZ010000001.1"/>
</dbReference>
<dbReference type="InterPro" id="IPR011990">
    <property type="entry name" value="TPR-like_helical_dom_sf"/>
</dbReference>
<evidence type="ECO:0000313" key="4">
    <source>
        <dbReference type="EMBL" id="MDP4534816.1"/>
    </source>
</evidence>
<evidence type="ECO:0000259" key="3">
    <source>
        <dbReference type="Pfam" id="PF16331"/>
    </source>
</evidence>
<dbReference type="SUPFAM" id="SSF48452">
    <property type="entry name" value="TPR-like"/>
    <property type="match status" value="1"/>
</dbReference>
<dbReference type="HAMAP" id="MF_02066">
    <property type="entry name" value="CpoB"/>
    <property type="match status" value="1"/>
</dbReference>
<proteinExistence type="inferred from homology"/>
<keyword evidence="1" id="KW-0132">Cell division</keyword>
<evidence type="ECO:0000313" key="5">
    <source>
        <dbReference type="Proteomes" id="UP001231616"/>
    </source>
</evidence>
<dbReference type="Pfam" id="PF16331">
    <property type="entry name" value="TolA_bind_tri"/>
    <property type="match status" value="1"/>
</dbReference>
<evidence type="ECO:0000256" key="1">
    <source>
        <dbReference type="HAMAP-Rule" id="MF_02066"/>
    </source>
</evidence>
<name>A0ABT9GUT5_9GAMM</name>
<feature type="compositionally biased region" description="Polar residues" evidence="2">
    <location>
        <begin position="110"/>
        <end position="134"/>
    </location>
</feature>
<dbReference type="NCBIfam" id="TIGR02795">
    <property type="entry name" value="tol_pal_ybgF"/>
    <property type="match status" value="1"/>
</dbReference>
<dbReference type="InterPro" id="IPR014162">
    <property type="entry name" value="CpoB_C"/>
</dbReference>
<dbReference type="InterPro" id="IPR034706">
    <property type="entry name" value="CpoB"/>
</dbReference>
<keyword evidence="1" id="KW-0131">Cell cycle</keyword>
<dbReference type="Pfam" id="PF13174">
    <property type="entry name" value="TPR_6"/>
    <property type="match status" value="1"/>
</dbReference>
<accession>A0ABT9GUT5</accession>
<comment type="similarity">
    <text evidence="1">Belongs to the CpoB family.</text>
</comment>
<dbReference type="EMBL" id="JAUZVZ010000001">
    <property type="protein sequence ID" value="MDP4534816.1"/>
    <property type="molecule type" value="Genomic_DNA"/>
</dbReference>
<keyword evidence="5" id="KW-1185">Reference proteome</keyword>
<feature type="domain" description="YbgF trimerisation" evidence="3">
    <location>
        <begin position="43"/>
        <end position="115"/>
    </location>
</feature>
<keyword evidence="1" id="KW-0732">Signal</keyword>
<evidence type="ECO:0000256" key="2">
    <source>
        <dbReference type="SAM" id="MobiDB-lite"/>
    </source>
</evidence>
<dbReference type="Proteomes" id="UP001231616">
    <property type="component" value="Unassembled WGS sequence"/>
</dbReference>
<sequence precursor="true">MKKLLLITTTLMSVSVWANPAPVSDISRSSRGVTSSSAASGTIEQRLESLERVVEARGNAQMRMQDQLQQLLDEVSELRGQTEMHSFQLEEIVQRQRDIYQEIERRMTATPASTADTQTQVSEAPEPTQYSSDVSENDAYDRAVQMVLRDRRYDAAITEFESFLRNYPNSIYAANANYWLGELVLRDSELSKAKTYFQRVVQNFSDSNKAPDALFKLGQIAERENNVDAAKRYFQQVTREHANSPAARLAQGRLDSLN</sequence>
<comment type="function">
    <text evidence="1">Mediates coordination of peptidoglycan synthesis and outer membrane constriction during cell division.</text>
</comment>
<dbReference type="Gene3D" id="1.25.40.10">
    <property type="entry name" value="Tetratricopeptide repeat domain"/>
    <property type="match status" value="1"/>
</dbReference>
<organism evidence="4 5">
    <name type="scientific">Alkalimonas collagenimarina</name>
    <dbReference type="NCBI Taxonomy" id="400390"/>
    <lineage>
        <taxon>Bacteria</taxon>
        <taxon>Pseudomonadati</taxon>
        <taxon>Pseudomonadota</taxon>
        <taxon>Gammaproteobacteria</taxon>
        <taxon>Alkalimonas</taxon>
    </lineage>
</organism>
<feature type="region of interest" description="Disordered" evidence="2">
    <location>
        <begin position="108"/>
        <end position="135"/>
    </location>
</feature>
<reference evidence="4 5" key="1">
    <citation type="submission" date="2023-08" db="EMBL/GenBank/DDBJ databases">
        <authorList>
            <person name="Joshi A."/>
            <person name="Thite S."/>
        </authorList>
    </citation>
    <scope>NUCLEOTIDE SEQUENCE [LARGE SCALE GENOMIC DNA]</scope>
    <source>
        <strain evidence="4 5">AC40</strain>
    </source>
</reference>
<feature type="signal peptide" evidence="1">
    <location>
        <begin position="1"/>
        <end position="18"/>
    </location>
</feature>
<comment type="subcellular location">
    <subcellularLocation>
        <location evidence="1">Periplasm</location>
    </subcellularLocation>
</comment>